<name>A0A3T1CEM4_9SPHN</name>
<proteinExistence type="predicted"/>
<sequence>MDLPPALLQFLGSLVAILALAGIAYWLGLGPSPRLADEAAARVAADEAVSGFTPTAISLDRDGHGALMRDAAGRILLLRPHGVHFAGRILSPYARAYRDGAALVIDSAEKRYGAARLEVDDASTWVDAIEALGK</sequence>
<gene>
    <name evidence="2" type="ORF">EKJ_02350</name>
</gene>
<keyword evidence="1" id="KW-1133">Transmembrane helix</keyword>
<reference evidence="2 3" key="1">
    <citation type="submission" date="2019-01" db="EMBL/GenBank/DDBJ databases">
        <title>Complete genome sequence of Erythrobacter flavus KJ5.</title>
        <authorList>
            <person name="Kanesaki Y."/>
            <person name="Brotosudarmo T."/>
            <person name="Moriuchi R."/>
            <person name="Awai K."/>
        </authorList>
    </citation>
    <scope>NUCLEOTIDE SEQUENCE [LARGE SCALE GENOMIC DNA]</scope>
    <source>
        <strain evidence="2 3">KJ5</strain>
    </source>
</reference>
<evidence type="ECO:0000256" key="1">
    <source>
        <dbReference type="SAM" id="Phobius"/>
    </source>
</evidence>
<evidence type="ECO:0008006" key="4">
    <source>
        <dbReference type="Google" id="ProtNLM"/>
    </source>
</evidence>
<dbReference type="Proteomes" id="UP000290057">
    <property type="component" value="Chromosome"/>
</dbReference>
<keyword evidence="3" id="KW-1185">Reference proteome</keyword>
<dbReference type="EMBL" id="AP019389">
    <property type="protein sequence ID" value="BBI19388.1"/>
    <property type="molecule type" value="Genomic_DNA"/>
</dbReference>
<protein>
    <recommendedName>
        <fullName evidence="4">Photosynthetic complex assembly protein</fullName>
    </recommendedName>
</protein>
<feature type="transmembrane region" description="Helical" evidence="1">
    <location>
        <begin position="6"/>
        <end position="27"/>
    </location>
</feature>
<keyword evidence="1" id="KW-0472">Membrane</keyword>
<evidence type="ECO:0000313" key="3">
    <source>
        <dbReference type="Proteomes" id="UP000290057"/>
    </source>
</evidence>
<evidence type="ECO:0000313" key="2">
    <source>
        <dbReference type="EMBL" id="BBI19388.1"/>
    </source>
</evidence>
<accession>A0A3T1CEM4</accession>
<organism evidence="2 3">
    <name type="scientific">Qipengyuania flava</name>
    <dbReference type="NCBI Taxonomy" id="192812"/>
    <lineage>
        <taxon>Bacteria</taxon>
        <taxon>Pseudomonadati</taxon>
        <taxon>Pseudomonadota</taxon>
        <taxon>Alphaproteobacteria</taxon>
        <taxon>Sphingomonadales</taxon>
        <taxon>Erythrobacteraceae</taxon>
        <taxon>Qipengyuania</taxon>
    </lineage>
</organism>
<keyword evidence="1" id="KW-0812">Transmembrane</keyword>
<dbReference type="AlphaFoldDB" id="A0A3T1CEM4"/>
<dbReference type="RefSeq" id="WP_130585618.1">
    <property type="nucleotide sequence ID" value="NZ_AP019389.1"/>
</dbReference>